<sequence>QTGYKGQKYFVSFIDDFSRIAVVYRIKNKSEVFDRFIQYINLMQSQTGKRVKEIRCDNGREYINKDFYEFMKQQGIYLRSCPPYPHQLNGVAERYNRTIMNRSRCLLVEAKIHKKCWPVCIYTAAYLENRLLANTKIKKSLYEIFFKKSPNISNLHLYGSTAFVKVAEEFIIY</sequence>
<dbReference type="GO" id="GO:0016787">
    <property type="term" value="F:hydrolase activity"/>
    <property type="evidence" value="ECO:0007669"/>
    <property type="project" value="UniProtKB-KW"/>
</dbReference>
<evidence type="ECO:0000256" key="8">
    <source>
        <dbReference type="ARBA" id="ARBA00022932"/>
    </source>
</evidence>
<keyword evidence="8" id="KW-0548">Nucleotidyltransferase</keyword>
<keyword evidence="8" id="KW-0239">DNA-directed DNA polymerase</keyword>
<dbReference type="OrthoDB" id="8037646at2759"/>
<organism evidence="11 12">
    <name type="scientific">Oryctes borbonicus</name>
    <dbReference type="NCBI Taxonomy" id="1629725"/>
    <lineage>
        <taxon>Eukaryota</taxon>
        <taxon>Metazoa</taxon>
        <taxon>Ecdysozoa</taxon>
        <taxon>Arthropoda</taxon>
        <taxon>Hexapoda</taxon>
        <taxon>Insecta</taxon>
        <taxon>Pterygota</taxon>
        <taxon>Neoptera</taxon>
        <taxon>Endopterygota</taxon>
        <taxon>Coleoptera</taxon>
        <taxon>Polyphaga</taxon>
        <taxon>Scarabaeiformia</taxon>
        <taxon>Scarabaeidae</taxon>
        <taxon>Dynastinae</taxon>
        <taxon>Oryctes</taxon>
    </lineage>
</organism>
<comment type="caution">
    <text evidence="11">The sequence shown here is derived from an EMBL/GenBank/DDBJ whole genome shotgun (WGS) entry which is preliminary data.</text>
</comment>
<dbReference type="GO" id="GO:0003887">
    <property type="term" value="F:DNA-directed DNA polymerase activity"/>
    <property type="evidence" value="ECO:0007669"/>
    <property type="project" value="UniProtKB-KW"/>
</dbReference>
<evidence type="ECO:0000313" key="11">
    <source>
        <dbReference type="EMBL" id="KRT85004.1"/>
    </source>
</evidence>
<keyword evidence="8" id="KW-0808">Transferase</keyword>
<protein>
    <recommendedName>
        <fullName evidence="10">Integrase catalytic domain-containing protein</fullName>
    </recommendedName>
</protein>
<evidence type="ECO:0000256" key="9">
    <source>
        <dbReference type="ARBA" id="ARBA00023172"/>
    </source>
</evidence>
<dbReference type="SUPFAM" id="SSF53098">
    <property type="entry name" value="Ribonuclease H-like"/>
    <property type="match status" value="1"/>
</dbReference>
<name>A0A0T6BCE6_9SCAR</name>
<dbReference type="InterPro" id="IPR036397">
    <property type="entry name" value="RNaseH_sf"/>
</dbReference>
<reference evidence="11 12" key="1">
    <citation type="submission" date="2015-09" db="EMBL/GenBank/DDBJ databases">
        <title>Draft genome of the scarab beetle Oryctes borbonicus.</title>
        <authorList>
            <person name="Meyer J.M."/>
            <person name="Markov G.V."/>
            <person name="Baskaran P."/>
            <person name="Herrmann M."/>
            <person name="Sommer R.J."/>
            <person name="Roedelsperger C."/>
        </authorList>
    </citation>
    <scope>NUCLEOTIDE SEQUENCE [LARGE SCALE GENOMIC DNA]</scope>
    <source>
        <strain evidence="11">OB123</strain>
        <tissue evidence="11">Whole animal</tissue>
    </source>
</reference>
<evidence type="ECO:0000313" key="12">
    <source>
        <dbReference type="Proteomes" id="UP000051574"/>
    </source>
</evidence>
<dbReference type="GO" id="GO:0006310">
    <property type="term" value="P:DNA recombination"/>
    <property type="evidence" value="ECO:0007669"/>
    <property type="project" value="UniProtKB-KW"/>
</dbReference>
<dbReference type="PANTHER" id="PTHR42648">
    <property type="entry name" value="TRANSPOSASE, PUTATIVE-RELATED"/>
    <property type="match status" value="1"/>
</dbReference>
<dbReference type="EMBL" id="LJIG01001936">
    <property type="protein sequence ID" value="KRT85004.1"/>
    <property type="molecule type" value="Genomic_DNA"/>
</dbReference>
<dbReference type="GO" id="GO:0046872">
    <property type="term" value="F:metal ion binding"/>
    <property type="evidence" value="ECO:0007669"/>
    <property type="project" value="UniProtKB-KW"/>
</dbReference>
<dbReference type="GO" id="GO:0004519">
    <property type="term" value="F:endonuclease activity"/>
    <property type="evidence" value="ECO:0007669"/>
    <property type="project" value="UniProtKB-KW"/>
</dbReference>
<keyword evidence="9" id="KW-0233">DNA recombination</keyword>
<dbReference type="InterPro" id="IPR039537">
    <property type="entry name" value="Retrotran_Ty1/copia-like"/>
</dbReference>
<keyword evidence="3" id="KW-0255">Endonuclease</keyword>
<evidence type="ECO:0000259" key="10">
    <source>
        <dbReference type="PROSITE" id="PS50994"/>
    </source>
</evidence>
<dbReference type="GO" id="GO:0015074">
    <property type="term" value="P:DNA integration"/>
    <property type="evidence" value="ECO:0007669"/>
    <property type="project" value="UniProtKB-KW"/>
</dbReference>
<dbReference type="PROSITE" id="PS50994">
    <property type="entry name" value="INTEGRASE"/>
    <property type="match status" value="1"/>
</dbReference>
<keyword evidence="2" id="KW-0479">Metal-binding</keyword>
<keyword evidence="6" id="KW-0229">DNA integration</keyword>
<evidence type="ECO:0000256" key="3">
    <source>
        <dbReference type="ARBA" id="ARBA00022759"/>
    </source>
</evidence>
<gene>
    <name evidence="11" type="ORF">AMK59_208</name>
</gene>
<evidence type="ECO:0000256" key="6">
    <source>
        <dbReference type="ARBA" id="ARBA00022908"/>
    </source>
</evidence>
<dbReference type="GO" id="GO:0003964">
    <property type="term" value="F:RNA-directed DNA polymerase activity"/>
    <property type="evidence" value="ECO:0007669"/>
    <property type="project" value="UniProtKB-KW"/>
</dbReference>
<dbReference type="Pfam" id="PF00665">
    <property type="entry name" value="rve"/>
    <property type="match status" value="1"/>
</dbReference>
<accession>A0A0T6BCE6</accession>
<dbReference type="PANTHER" id="PTHR42648:SF11">
    <property type="entry name" value="TRANSPOSON TY4-P GAG-POL POLYPROTEIN"/>
    <property type="match status" value="1"/>
</dbReference>
<evidence type="ECO:0000256" key="4">
    <source>
        <dbReference type="ARBA" id="ARBA00022801"/>
    </source>
</evidence>
<feature type="domain" description="Integrase catalytic" evidence="10">
    <location>
        <begin position="1"/>
        <end position="149"/>
    </location>
</feature>
<keyword evidence="4" id="KW-0378">Hydrolase</keyword>
<dbReference type="GO" id="GO:0003676">
    <property type="term" value="F:nucleic acid binding"/>
    <property type="evidence" value="ECO:0007669"/>
    <property type="project" value="InterPro"/>
</dbReference>
<dbReference type="InterPro" id="IPR012337">
    <property type="entry name" value="RNaseH-like_sf"/>
</dbReference>
<keyword evidence="7" id="KW-0695">RNA-directed DNA polymerase</keyword>
<evidence type="ECO:0000256" key="1">
    <source>
        <dbReference type="ARBA" id="ARBA00022722"/>
    </source>
</evidence>
<feature type="non-terminal residue" evidence="11">
    <location>
        <position position="1"/>
    </location>
</feature>
<proteinExistence type="predicted"/>
<dbReference type="InterPro" id="IPR001584">
    <property type="entry name" value="Integrase_cat-core"/>
</dbReference>
<evidence type="ECO:0000256" key="5">
    <source>
        <dbReference type="ARBA" id="ARBA00022842"/>
    </source>
</evidence>
<dbReference type="Proteomes" id="UP000051574">
    <property type="component" value="Unassembled WGS sequence"/>
</dbReference>
<evidence type="ECO:0000256" key="2">
    <source>
        <dbReference type="ARBA" id="ARBA00022723"/>
    </source>
</evidence>
<dbReference type="Gene3D" id="3.30.420.10">
    <property type="entry name" value="Ribonuclease H-like superfamily/Ribonuclease H"/>
    <property type="match status" value="1"/>
</dbReference>
<keyword evidence="1" id="KW-0540">Nuclease</keyword>
<keyword evidence="5" id="KW-0460">Magnesium</keyword>
<evidence type="ECO:0000256" key="7">
    <source>
        <dbReference type="ARBA" id="ARBA00022918"/>
    </source>
</evidence>
<keyword evidence="12" id="KW-1185">Reference proteome</keyword>
<dbReference type="AlphaFoldDB" id="A0A0T6BCE6"/>